<sequence>MSQPQIPAIGSEFPTVESFKEAAQQGAKAAGFAFSVSSSKMSRVGKVNRTPFVTLQCTMGGEYRNNHEITEETRKRKKFTKRQNCPVILRAVLNEDAGVWVVQSFKTQHNHELLFPSQVHCLHQHRLLNTEQKELVHMMLRSGASTKSIADAVHWKHGTVYTKDVINERGRIRNALNEGSNHDTTVRLLQMLEERQYVVRHTLSKDGHMQNLFFTHIEAARQTAICSEVLMVDATYKTNLYKLPLINAVGVSNIGNAKVLNTYQIAMAWVANEQEYTYEWFLRTLKETIYDTFFCSPEVFVSDRDQALRKAANSVFPEAKKMLCIWHMLAQNLRTACRKFFDSDKDYDKFLSLVQQVAYAEEMSTVEKAFNEVKQAAMKSRDPNYIQNYLEEWKKDAKGWMHVHTKNYPHMGIRSTQRVEGSHSGLKKAIEAASGLEQVFSHIDRAFRQQQLQMNGAFGLNIVSVDPFIRNNERFEQLLGKISRWAIDQIKREICETEDNDNANSDTCKCSLRLNFKLPCRHIIPSTGPIPLSLVHPRWLLKHDSVPSLSSSSLSTDIAISKALYKLEEKYESLNDCGSKVTFLQKIEALAAEKNVVPKAPLRITPKGRPTSTKRNSLLSELQDKAAMKKRNVKKPMPELMKSLQKSPQLLYHDQIPTYMHKYIKEVINVDGDGNCGYRVLAVCLGRNESEWPEVKKELREELNKREQFYRSLFLVNGDYAAIMREISWVDGPCTFEYWMRMPLMGDVIANTYQRPLHFFSLQTNLTFLPHHHPLNRNKALAMAFVNNNHYVAIMLKSGAPVPPIINRWIQFATLAATKWKLLIQDRIAQFLFASNSASETV</sequence>
<protein>
    <submittedName>
        <fullName evidence="2">9369_t:CDS:1</fullName>
    </submittedName>
</protein>
<keyword evidence="3" id="KW-1185">Reference proteome</keyword>
<proteinExistence type="predicted"/>
<dbReference type="PANTHER" id="PTHR31569:SF4">
    <property type="entry name" value="SWIM-TYPE DOMAIN-CONTAINING PROTEIN"/>
    <property type="match status" value="1"/>
</dbReference>
<evidence type="ECO:0000259" key="1">
    <source>
        <dbReference type="PROSITE" id="PS50802"/>
    </source>
</evidence>
<dbReference type="EMBL" id="CAJVPL010006472">
    <property type="protein sequence ID" value="CAG8664616.1"/>
    <property type="molecule type" value="Genomic_DNA"/>
</dbReference>
<dbReference type="CDD" id="cd22744">
    <property type="entry name" value="OTU"/>
    <property type="match status" value="1"/>
</dbReference>
<feature type="domain" description="OTU" evidence="1">
    <location>
        <begin position="665"/>
        <end position="797"/>
    </location>
</feature>
<dbReference type="Pfam" id="PF03101">
    <property type="entry name" value="FAR1"/>
    <property type="match status" value="1"/>
</dbReference>
<evidence type="ECO:0000313" key="3">
    <source>
        <dbReference type="Proteomes" id="UP000789831"/>
    </source>
</evidence>
<comment type="caution">
    <text evidence="2">The sequence shown here is derived from an EMBL/GenBank/DDBJ whole genome shotgun (WGS) entry which is preliminary data.</text>
</comment>
<dbReference type="InterPro" id="IPR004330">
    <property type="entry name" value="FAR1_DNA_bnd_dom"/>
</dbReference>
<dbReference type="InterPro" id="IPR018289">
    <property type="entry name" value="MULE_transposase_dom"/>
</dbReference>
<dbReference type="OrthoDB" id="2379842at2759"/>
<dbReference type="AlphaFoldDB" id="A0A9N9E5J2"/>
<organism evidence="2 3">
    <name type="scientific">Ambispora gerdemannii</name>
    <dbReference type="NCBI Taxonomy" id="144530"/>
    <lineage>
        <taxon>Eukaryota</taxon>
        <taxon>Fungi</taxon>
        <taxon>Fungi incertae sedis</taxon>
        <taxon>Mucoromycota</taxon>
        <taxon>Glomeromycotina</taxon>
        <taxon>Glomeromycetes</taxon>
        <taxon>Archaeosporales</taxon>
        <taxon>Ambisporaceae</taxon>
        <taxon>Ambispora</taxon>
    </lineage>
</organism>
<reference evidence="2" key="1">
    <citation type="submission" date="2021-06" db="EMBL/GenBank/DDBJ databases">
        <authorList>
            <person name="Kallberg Y."/>
            <person name="Tangrot J."/>
            <person name="Rosling A."/>
        </authorList>
    </citation>
    <scope>NUCLEOTIDE SEQUENCE</scope>
    <source>
        <strain evidence="2">MT106</strain>
    </source>
</reference>
<gene>
    <name evidence="2" type="ORF">AGERDE_LOCUS11983</name>
</gene>
<dbReference type="Pfam" id="PF10551">
    <property type="entry name" value="MULE"/>
    <property type="match status" value="1"/>
</dbReference>
<accession>A0A9N9E5J2</accession>
<dbReference type="PANTHER" id="PTHR31569">
    <property type="entry name" value="SWIM-TYPE DOMAIN-CONTAINING PROTEIN"/>
    <property type="match status" value="1"/>
</dbReference>
<evidence type="ECO:0000313" key="2">
    <source>
        <dbReference type="EMBL" id="CAG8664616.1"/>
    </source>
</evidence>
<dbReference type="Proteomes" id="UP000789831">
    <property type="component" value="Unassembled WGS sequence"/>
</dbReference>
<dbReference type="InterPro" id="IPR003323">
    <property type="entry name" value="OTU_dom"/>
</dbReference>
<dbReference type="PROSITE" id="PS50802">
    <property type="entry name" value="OTU"/>
    <property type="match status" value="1"/>
</dbReference>
<dbReference type="InterPro" id="IPR052579">
    <property type="entry name" value="Zinc_finger_SWIM"/>
</dbReference>
<dbReference type="Gene3D" id="3.90.70.80">
    <property type="match status" value="1"/>
</dbReference>
<name>A0A9N9E5J2_9GLOM</name>